<dbReference type="PANTHER" id="PTHR43584">
    <property type="entry name" value="NUCLEOTIDYL TRANSFERASE"/>
    <property type="match status" value="1"/>
</dbReference>
<dbReference type="InterPro" id="IPR050065">
    <property type="entry name" value="GlmU-like"/>
</dbReference>
<evidence type="ECO:0000313" key="4">
    <source>
        <dbReference type="Proteomes" id="UP000178501"/>
    </source>
</evidence>
<dbReference type="SUPFAM" id="SSF51161">
    <property type="entry name" value="Trimeric LpxA-like enzymes"/>
    <property type="match status" value="1"/>
</dbReference>
<evidence type="ECO:0008006" key="5">
    <source>
        <dbReference type="Google" id="ProtNLM"/>
    </source>
</evidence>
<keyword evidence="1" id="KW-0808">Transferase</keyword>
<evidence type="ECO:0000313" key="3">
    <source>
        <dbReference type="EMBL" id="OGY52431.1"/>
    </source>
</evidence>
<protein>
    <recommendedName>
        <fullName evidence="5">Glucose-1-phosphate thymidylyltransferase</fullName>
    </recommendedName>
</protein>
<dbReference type="InterPro" id="IPR023917">
    <property type="entry name" value="Bifunctiontional_GlmU_bac-type"/>
</dbReference>
<dbReference type="Proteomes" id="UP000178501">
    <property type="component" value="Unassembled WGS sequence"/>
</dbReference>
<accession>A0A1G1YJH6</accession>
<dbReference type="Gene3D" id="2.160.10.10">
    <property type="entry name" value="Hexapeptide repeat proteins"/>
    <property type="match status" value="1"/>
</dbReference>
<dbReference type="PANTHER" id="PTHR43584:SF9">
    <property type="entry name" value="TRANSFERASE HEXAPEPTIDE REPEAT CONTAINING PROTEIN"/>
    <property type="match status" value="1"/>
</dbReference>
<dbReference type="GO" id="GO:0016746">
    <property type="term" value="F:acyltransferase activity"/>
    <property type="evidence" value="ECO:0007669"/>
    <property type="project" value="UniProtKB-KW"/>
</dbReference>
<dbReference type="Pfam" id="PF13562">
    <property type="entry name" value="NTP_transf_4"/>
    <property type="match status" value="1"/>
</dbReference>
<evidence type="ECO:0000256" key="2">
    <source>
        <dbReference type="ARBA" id="ARBA00023315"/>
    </source>
</evidence>
<evidence type="ECO:0000256" key="1">
    <source>
        <dbReference type="ARBA" id="ARBA00022679"/>
    </source>
</evidence>
<sequence length="449" mass="49436">MNRIIKRGVCNLKFKINLTMKIILYENNQVEKLYPLTLTRPSFDIFCGALTLFGAIEKIFPDCSIDYEVRDYLLATTERKYLRKDAGESETLFLDGSLIPSLEAAGELAKLVLAGKEAVFKSGGRVVGGFCLSDGVIPFPLTSDYPLASARGSSDKSFGAGAGSEGAMEDRLNELNLPAIEIDWPVFNYPWEVITFNQEILADNLAHLKKYYKEIKPDVYVGREVILPPQIVLNSSHGPIIIDEGSRVLPFCHLVGPLYIGKNCLIREFTVLKYGCCLGPVCKAGGEIEASIFQGYGNKNHHGFFGYSYLGEWVNLGAGTTTSNLKNSYGLIKVFGADTGQQFLGSIIGDYSRTAVNTPIYAGKVIGASSHLYGTVVKDIPSFTAYAASFGCAVEFDLAEAIKIQKIIMARRNFEASEIDRQLLKDVFALTQAEREKMNIKPGKLEFKI</sequence>
<reference evidence="3 4" key="1">
    <citation type="journal article" date="2016" name="Nat. Commun.">
        <title>Thousands of microbial genomes shed light on interconnected biogeochemical processes in an aquifer system.</title>
        <authorList>
            <person name="Anantharaman K."/>
            <person name="Brown C.T."/>
            <person name="Hug L.A."/>
            <person name="Sharon I."/>
            <person name="Castelle C.J."/>
            <person name="Probst A.J."/>
            <person name="Thomas B.C."/>
            <person name="Singh A."/>
            <person name="Wilkins M.J."/>
            <person name="Karaoz U."/>
            <person name="Brodie E.L."/>
            <person name="Williams K.H."/>
            <person name="Hubbard S.S."/>
            <person name="Banfield J.F."/>
        </authorList>
    </citation>
    <scope>NUCLEOTIDE SEQUENCE [LARGE SCALE GENOMIC DNA]</scope>
</reference>
<organism evidence="3 4">
    <name type="scientific">Candidatus Buchananbacteria bacterium RIFCSPHIGHO2_02_FULL_45_11b</name>
    <dbReference type="NCBI Taxonomy" id="1797541"/>
    <lineage>
        <taxon>Bacteria</taxon>
        <taxon>Candidatus Buchananiibacteriota</taxon>
    </lineage>
</organism>
<dbReference type="EMBL" id="MHIK01000011">
    <property type="protein sequence ID" value="OGY52431.1"/>
    <property type="molecule type" value="Genomic_DNA"/>
</dbReference>
<comment type="caution">
    <text evidence="3">The sequence shown here is derived from an EMBL/GenBank/DDBJ whole genome shotgun (WGS) entry which is preliminary data.</text>
</comment>
<keyword evidence="2" id="KW-0012">Acyltransferase</keyword>
<gene>
    <name evidence="3" type="ORF">A3J65_01485</name>
</gene>
<name>A0A1G1YJH6_9BACT</name>
<dbReference type="NCBIfam" id="TIGR03991">
    <property type="entry name" value="alt_bact_glmU"/>
    <property type="match status" value="1"/>
</dbReference>
<dbReference type="AlphaFoldDB" id="A0A1G1YJH6"/>
<proteinExistence type="predicted"/>
<dbReference type="GO" id="GO:0016779">
    <property type="term" value="F:nucleotidyltransferase activity"/>
    <property type="evidence" value="ECO:0007669"/>
    <property type="project" value="UniProtKB-ARBA"/>
</dbReference>
<dbReference type="InterPro" id="IPR011004">
    <property type="entry name" value="Trimer_LpxA-like_sf"/>
</dbReference>